<evidence type="ECO:0000256" key="1">
    <source>
        <dbReference type="ARBA" id="ARBA00004127"/>
    </source>
</evidence>
<feature type="transmembrane region" description="Helical" evidence="7">
    <location>
        <begin position="96"/>
        <end position="118"/>
    </location>
</feature>
<proteinExistence type="evidence at transcript level"/>
<dbReference type="AlphaFoldDB" id="A9NMZ0"/>
<keyword evidence="5 7" id="KW-0472">Membrane</keyword>
<feature type="transmembrane region" description="Helical" evidence="7">
    <location>
        <begin position="54"/>
        <end position="76"/>
    </location>
</feature>
<protein>
    <submittedName>
        <fullName evidence="8">Uncharacterized protein</fullName>
    </submittedName>
</protein>
<evidence type="ECO:0000256" key="7">
    <source>
        <dbReference type="SAM" id="Phobius"/>
    </source>
</evidence>
<organism evidence="8">
    <name type="scientific">Picea sitchensis</name>
    <name type="common">Sitka spruce</name>
    <name type="synonym">Pinus sitchensis</name>
    <dbReference type="NCBI Taxonomy" id="3332"/>
    <lineage>
        <taxon>Eukaryota</taxon>
        <taxon>Viridiplantae</taxon>
        <taxon>Streptophyta</taxon>
        <taxon>Embryophyta</taxon>
        <taxon>Tracheophyta</taxon>
        <taxon>Spermatophyta</taxon>
        <taxon>Pinopsida</taxon>
        <taxon>Pinidae</taxon>
        <taxon>Conifers I</taxon>
        <taxon>Pinales</taxon>
        <taxon>Pinaceae</taxon>
        <taxon>Picea</taxon>
    </lineage>
</organism>
<dbReference type="PANTHER" id="PTHR31769">
    <property type="entry name" value="OS07G0462200 PROTEIN-RELATED"/>
    <property type="match status" value="1"/>
</dbReference>
<comment type="similarity">
    <text evidence="6">Belongs to the DESIGUAL family.</text>
</comment>
<reference evidence="8" key="1">
    <citation type="journal article" date="2008" name="BMC Genomics">
        <title>A conifer genomics resource of 200,000 spruce (Picea spp.) ESTs and 6,464 high-quality, sequence-finished full-length cDNAs for Sitka spruce (Picea sitchensis).</title>
        <authorList>
            <person name="Ralph S.G."/>
            <person name="Chun H.J."/>
            <person name="Kolosova N."/>
            <person name="Cooper D."/>
            <person name="Oddy C."/>
            <person name="Ritland C.E."/>
            <person name="Kirkpatrick R."/>
            <person name="Moore R."/>
            <person name="Barber S."/>
            <person name="Holt R.A."/>
            <person name="Jones S.J."/>
            <person name="Marra M.A."/>
            <person name="Douglas C.J."/>
            <person name="Ritland K."/>
            <person name="Bohlmann J."/>
        </authorList>
    </citation>
    <scope>NUCLEOTIDE SEQUENCE</scope>
    <source>
        <tissue evidence="8">Bark</tissue>
    </source>
</reference>
<keyword evidence="2 7" id="KW-0812">Transmembrane</keyword>
<comment type="subcellular location">
    <subcellularLocation>
        <location evidence="1">Endomembrane system</location>
        <topology evidence="1">Multi-pass membrane protein</topology>
    </subcellularLocation>
</comment>
<name>A9NMZ0_PICSI</name>
<evidence type="ECO:0000313" key="8">
    <source>
        <dbReference type="EMBL" id="ABK22001.1"/>
    </source>
</evidence>
<dbReference type="GO" id="GO:0012505">
    <property type="term" value="C:endomembrane system"/>
    <property type="evidence" value="ECO:0007669"/>
    <property type="project" value="UniProtKB-SubCell"/>
</dbReference>
<dbReference type="EMBL" id="EF082646">
    <property type="protein sequence ID" value="ABK22001.1"/>
    <property type="molecule type" value="mRNA"/>
</dbReference>
<evidence type="ECO:0000256" key="5">
    <source>
        <dbReference type="ARBA" id="ARBA00023136"/>
    </source>
</evidence>
<keyword evidence="3" id="KW-0732">Signal</keyword>
<keyword evidence="4 7" id="KW-1133">Transmembrane helix</keyword>
<evidence type="ECO:0000256" key="6">
    <source>
        <dbReference type="ARBA" id="ARBA00029467"/>
    </source>
</evidence>
<feature type="transmembrane region" description="Helical" evidence="7">
    <location>
        <begin position="7"/>
        <end position="27"/>
    </location>
</feature>
<evidence type="ECO:0000256" key="2">
    <source>
        <dbReference type="ARBA" id="ARBA00022692"/>
    </source>
</evidence>
<dbReference type="Pfam" id="PF06749">
    <property type="entry name" value="DUF1218"/>
    <property type="match status" value="1"/>
</dbReference>
<dbReference type="InterPro" id="IPR052222">
    <property type="entry name" value="DESIGUAL"/>
</dbReference>
<sequence length="204" mass="21852">MALADVGYIRLLVITLGVLSFVLGIIAENKKPAGGTAIPGKGVVICKYPHDPSIALGSFSIIFLLLSSICGVISIFYPYKGKAVSVYALQRSPALVVFSAIAVALFFLAEGLMMWATITEGLHRTYNTHHNLETDCPTAKTGLFGGAAFLALDTSLFWLICQMLTLNARADYELDDDEDLKGKYGQVMATDYNAAGAAHLQPSV</sequence>
<accession>A9NMZ0</accession>
<evidence type="ECO:0000256" key="4">
    <source>
        <dbReference type="ARBA" id="ARBA00022989"/>
    </source>
</evidence>
<evidence type="ECO:0000256" key="3">
    <source>
        <dbReference type="ARBA" id="ARBA00022729"/>
    </source>
</evidence>
<dbReference type="OMA" id="FKHTTFT"/>
<feature type="transmembrane region" description="Helical" evidence="7">
    <location>
        <begin position="138"/>
        <end position="160"/>
    </location>
</feature>
<dbReference type="InterPro" id="IPR009606">
    <property type="entry name" value="DEAL/Modifying_wall_lignin1/2"/>
</dbReference>